<evidence type="ECO:0000256" key="1">
    <source>
        <dbReference type="ARBA" id="ARBA00001933"/>
    </source>
</evidence>
<name>A0A432Y0E0_9GAMM</name>
<dbReference type="GO" id="GO:0030170">
    <property type="term" value="F:pyridoxal phosphate binding"/>
    <property type="evidence" value="ECO:0007669"/>
    <property type="project" value="InterPro"/>
</dbReference>
<dbReference type="Gene3D" id="3.40.640.10">
    <property type="entry name" value="Type I PLP-dependent aspartate aminotransferase-like (Major domain)"/>
    <property type="match status" value="1"/>
</dbReference>
<dbReference type="InterPro" id="IPR015421">
    <property type="entry name" value="PyrdxlP-dep_Trfase_major"/>
</dbReference>
<protein>
    <submittedName>
        <fullName evidence="5">8-amino-7-oxononanoate synthase</fullName>
        <ecNumber evidence="5">2.3.1.47</ecNumber>
    </submittedName>
</protein>
<dbReference type="Pfam" id="PF00155">
    <property type="entry name" value="Aminotran_1_2"/>
    <property type="match status" value="1"/>
</dbReference>
<dbReference type="GO" id="GO:0008710">
    <property type="term" value="F:8-amino-7-oxononanoate synthase activity"/>
    <property type="evidence" value="ECO:0007669"/>
    <property type="project" value="UniProtKB-EC"/>
</dbReference>
<keyword evidence="5" id="KW-0012">Acyltransferase</keyword>
<feature type="domain" description="Aminotransferase class I/classII large" evidence="4">
    <location>
        <begin position="43"/>
        <end position="379"/>
    </location>
</feature>
<keyword evidence="2 5" id="KW-0808">Transferase</keyword>
<evidence type="ECO:0000313" key="5">
    <source>
        <dbReference type="EMBL" id="RUO54419.1"/>
    </source>
</evidence>
<dbReference type="EMBL" id="PIPW01000001">
    <property type="protein sequence ID" value="RUO54419.1"/>
    <property type="molecule type" value="Genomic_DNA"/>
</dbReference>
<dbReference type="Proteomes" id="UP000287198">
    <property type="component" value="Unassembled WGS sequence"/>
</dbReference>
<comment type="cofactor">
    <cofactor evidence="1">
        <name>pyridoxal 5'-phosphate</name>
        <dbReference type="ChEBI" id="CHEBI:597326"/>
    </cofactor>
</comment>
<dbReference type="RefSeq" id="WP_126761794.1">
    <property type="nucleotide sequence ID" value="NZ_JBHLTZ010000004.1"/>
</dbReference>
<dbReference type="GO" id="GO:0009102">
    <property type="term" value="P:biotin biosynthetic process"/>
    <property type="evidence" value="ECO:0007669"/>
    <property type="project" value="TreeGrafter"/>
</dbReference>
<dbReference type="PANTHER" id="PTHR13693">
    <property type="entry name" value="CLASS II AMINOTRANSFERASE/8-AMINO-7-OXONONANOATE SYNTHASE"/>
    <property type="match status" value="1"/>
</dbReference>
<dbReference type="OrthoDB" id="9807157at2"/>
<proteinExistence type="predicted"/>
<sequence>MQPAIQAKLQAALAKRQQQQRLRALTTITTLNATEVIIGERRYLSFSTNDYLGLSHHSQVVNALRNADHAGSRASPLVTGYSPAHADLAAQLAEFLQRDKVLLFSSAFAANVGALASLGRHYDQLWLDRLAHASLLSGARQCGSPWRRFAHQGYQQLAEKTAAGGQTHLLVAESVYSMDGDVLDQQGFRKVLGASCCDGYIDDAHGFGVMGEQGRGISANFNQTELAVVSLAFGKACGVAGGAIAVTADVADYLINFCPEFIYSTAMPAAQARAVQAAVDVLQSADGEQLRQRLQGNIEQFKQRCTALQLPIEPSSHAIQTLIVGSDDAAVQQSEALKQRGIWCTAIRPPTVPEGSARLRITLTAAHSSAQIQQLTEALAATQQQR</sequence>
<dbReference type="PANTHER" id="PTHR13693:SF100">
    <property type="entry name" value="8-AMINO-7-OXONONANOATE SYNTHASE"/>
    <property type="match status" value="1"/>
</dbReference>
<dbReference type="InterPro" id="IPR015422">
    <property type="entry name" value="PyrdxlP-dep_Trfase_small"/>
</dbReference>
<dbReference type="AlphaFoldDB" id="A0A432Y0E0"/>
<reference evidence="6" key="1">
    <citation type="journal article" date="2018" name="Front. Microbiol.">
        <title>Genome-Based Analysis Reveals the Taxonomy and Diversity of the Family Idiomarinaceae.</title>
        <authorList>
            <person name="Liu Y."/>
            <person name="Lai Q."/>
            <person name="Shao Z."/>
        </authorList>
    </citation>
    <scope>NUCLEOTIDE SEQUENCE [LARGE SCALE GENOMIC DNA]</scope>
    <source>
        <strain evidence="6">BH195</strain>
    </source>
</reference>
<dbReference type="Gene3D" id="3.90.1150.10">
    <property type="entry name" value="Aspartate Aminotransferase, domain 1"/>
    <property type="match status" value="1"/>
</dbReference>
<dbReference type="EC" id="2.3.1.47" evidence="5"/>
<comment type="caution">
    <text evidence="5">The sequence shown here is derived from an EMBL/GenBank/DDBJ whole genome shotgun (WGS) entry which is preliminary data.</text>
</comment>
<dbReference type="SUPFAM" id="SSF53383">
    <property type="entry name" value="PLP-dependent transferases"/>
    <property type="match status" value="1"/>
</dbReference>
<evidence type="ECO:0000256" key="2">
    <source>
        <dbReference type="ARBA" id="ARBA00022679"/>
    </source>
</evidence>
<gene>
    <name evidence="5" type="ORF">CWI69_03110</name>
</gene>
<evidence type="ECO:0000256" key="3">
    <source>
        <dbReference type="ARBA" id="ARBA00022898"/>
    </source>
</evidence>
<keyword evidence="3" id="KW-0663">Pyridoxal phosphate</keyword>
<accession>A0A432Y0E0</accession>
<evidence type="ECO:0000313" key="6">
    <source>
        <dbReference type="Proteomes" id="UP000287198"/>
    </source>
</evidence>
<dbReference type="InterPro" id="IPR050087">
    <property type="entry name" value="AON_synthase_class-II"/>
</dbReference>
<keyword evidence="6" id="KW-1185">Reference proteome</keyword>
<dbReference type="InterPro" id="IPR004839">
    <property type="entry name" value="Aminotransferase_I/II_large"/>
</dbReference>
<organism evidence="5 6">
    <name type="scientific">Pseudidiomarina halophila</name>
    <dbReference type="NCBI Taxonomy" id="1449799"/>
    <lineage>
        <taxon>Bacteria</taxon>
        <taxon>Pseudomonadati</taxon>
        <taxon>Pseudomonadota</taxon>
        <taxon>Gammaproteobacteria</taxon>
        <taxon>Alteromonadales</taxon>
        <taxon>Idiomarinaceae</taxon>
        <taxon>Pseudidiomarina</taxon>
    </lineage>
</organism>
<dbReference type="InterPro" id="IPR015424">
    <property type="entry name" value="PyrdxlP-dep_Trfase"/>
</dbReference>
<evidence type="ECO:0000259" key="4">
    <source>
        <dbReference type="Pfam" id="PF00155"/>
    </source>
</evidence>